<keyword evidence="2" id="KW-0732">Signal</keyword>
<dbReference type="Proteomes" id="UP001497482">
    <property type="component" value="Chromosome 13"/>
</dbReference>
<proteinExistence type="predicted"/>
<gene>
    <name evidence="3" type="ORF">KC01_LOCUS8160</name>
</gene>
<dbReference type="EMBL" id="OZ035835">
    <property type="protein sequence ID" value="CAL1576755.1"/>
    <property type="molecule type" value="Genomic_DNA"/>
</dbReference>
<name>A0AAV2JGZ6_KNICA</name>
<feature type="signal peptide" evidence="2">
    <location>
        <begin position="1"/>
        <end position="37"/>
    </location>
</feature>
<evidence type="ECO:0000256" key="1">
    <source>
        <dbReference type="SAM" id="MobiDB-lite"/>
    </source>
</evidence>
<feature type="chain" id="PRO_5043853160" description="Secreted protein" evidence="2">
    <location>
        <begin position="38"/>
        <end position="155"/>
    </location>
</feature>
<dbReference type="AlphaFoldDB" id="A0AAV2JGZ6"/>
<keyword evidence="4" id="KW-1185">Reference proteome</keyword>
<evidence type="ECO:0000313" key="3">
    <source>
        <dbReference type="EMBL" id="CAL1576755.1"/>
    </source>
</evidence>
<accession>A0AAV2JGZ6</accession>
<reference evidence="3 4" key="1">
    <citation type="submission" date="2024-04" db="EMBL/GenBank/DDBJ databases">
        <authorList>
            <person name="Waldvogel A.-M."/>
            <person name="Schoenle A."/>
        </authorList>
    </citation>
    <scope>NUCLEOTIDE SEQUENCE [LARGE SCALE GENOMIC DNA]</scope>
</reference>
<evidence type="ECO:0008006" key="5">
    <source>
        <dbReference type="Google" id="ProtNLM"/>
    </source>
</evidence>
<organism evidence="3 4">
    <name type="scientific">Knipowitschia caucasica</name>
    <name type="common">Caucasian dwarf goby</name>
    <name type="synonym">Pomatoschistus caucasicus</name>
    <dbReference type="NCBI Taxonomy" id="637954"/>
    <lineage>
        <taxon>Eukaryota</taxon>
        <taxon>Metazoa</taxon>
        <taxon>Chordata</taxon>
        <taxon>Craniata</taxon>
        <taxon>Vertebrata</taxon>
        <taxon>Euteleostomi</taxon>
        <taxon>Actinopterygii</taxon>
        <taxon>Neopterygii</taxon>
        <taxon>Teleostei</taxon>
        <taxon>Neoteleostei</taxon>
        <taxon>Acanthomorphata</taxon>
        <taxon>Gobiaria</taxon>
        <taxon>Gobiiformes</taxon>
        <taxon>Gobioidei</taxon>
        <taxon>Gobiidae</taxon>
        <taxon>Gobiinae</taxon>
        <taxon>Knipowitschia</taxon>
    </lineage>
</organism>
<evidence type="ECO:0000313" key="4">
    <source>
        <dbReference type="Proteomes" id="UP001497482"/>
    </source>
</evidence>
<evidence type="ECO:0000256" key="2">
    <source>
        <dbReference type="SAM" id="SignalP"/>
    </source>
</evidence>
<sequence length="155" mass="17075">MSPTVTASPLSEVVGGGCCCCWWWWLLVVDLTPSADAVTRSDNSRNVDFFIWGKEDTGRAPGRVGKTRNPDTTGAKTAEGPPPHAPQTNTPPRGHRTRDRVSTGPAPMAQILVTNYRFQILFHTSQSPSHRRMNTSDPHSLFCVNIKMEVGFPSR</sequence>
<protein>
    <recommendedName>
        <fullName evidence="5">Secreted protein</fullName>
    </recommendedName>
</protein>
<feature type="region of interest" description="Disordered" evidence="1">
    <location>
        <begin position="57"/>
        <end position="104"/>
    </location>
</feature>